<feature type="transmembrane region" description="Helical" evidence="1">
    <location>
        <begin position="67"/>
        <end position="87"/>
    </location>
</feature>
<gene>
    <name evidence="2" type="ORF">BG011_003365</name>
</gene>
<proteinExistence type="predicted"/>
<keyword evidence="3" id="KW-1185">Reference proteome</keyword>
<accession>A0A9P6PJ82</accession>
<feature type="non-terminal residue" evidence="2">
    <location>
        <position position="111"/>
    </location>
</feature>
<name>A0A9P6PJ82_9FUNG</name>
<keyword evidence="1" id="KW-0472">Membrane</keyword>
<evidence type="ECO:0000256" key="1">
    <source>
        <dbReference type="SAM" id="Phobius"/>
    </source>
</evidence>
<dbReference type="AlphaFoldDB" id="A0A9P6PJ82"/>
<dbReference type="Proteomes" id="UP000726737">
    <property type="component" value="Unassembled WGS sequence"/>
</dbReference>
<evidence type="ECO:0000313" key="3">
    <source>
        <dbReference type="Proteomes" id="UP000726737"/>
    </source>
</evidence>
<dbReference type="OrthoDB" id="310870at2759"/>
<dbReference type="EMBL" id="JAAAJA010002230">
    <property type="protein sequence ID" value="KAG0242247.1"/>
    <property type="molecule type" value="Genomic_DNA"/>
</dbReference>
<evidence type="ECO:0000313" key="2">
    <source>
        <dbReference type="EMBL" id="KAG0242247.1"/>
    </source>
</evidence>
<sequence length="111" mass="12407">MVAYTIPIVASVDQLVVIYQNDAYGNTRLLSFSVLAIFLHMLFEMRIIKSVCKYVTIIQQSIIEIRAFFFIFAGGLVAFTIATLHLLRACPVSEGCQELEIKLPGNFFGAL</sequence>
<feature type="transmembrane region" description="Helical" evidence="1">
    <location>
        <begin position="29"/>
        <end position="47"/>
    </location>
</feature>
<protein>
    <submittedName>
        <fullName evidence="2">Uncharacterized protein</fullName>
    </submittedName>
</protein>
<keyword evidence="1" id="KW-1133">Transmembrane helix</keyword>
<comment type="caution">
    <text evidence="2">The sequence shown here is derived from an EMBL/GenBank/DDBJ whole genome shotgun (WGS) entry which is preliminary data.</text>
</comment>
<organism evidence="2 3">
    <name type="scientific">Mortierella polycephala</name>
    <dbReference type="NCBI Taxonomy" id="41804"/>
    <lineage>
        <taxon>Eukaryota</taxon>
        <taxon>Fungi</taxon>
        <taxon>Fungi incertae sedis</taxon>
        <taxon>Mucoromycota</taxon>
        <taxon>Mortierellomycotina</taxon>
        <taxon>Mortierellomycetes</taxon>
        <taxon>Mortierellales</taxon>
        <taxon>Mortierellaceae</taxon>
        <taxon>Mortierella</taxon>
    </lineage>
</organism>
<keyword evidence="1" id="KW-0812">Transmembrane</keyword>
<reference evidence="2" key="1">
    <citation type="journal article" date="2020" name="Fungal Divers.">
        <title>Resolving the Mortierellaceae phylogeny through synthesis of multi-gene phylogenetics and phylogenomics.</title>
        <authorList>
            <person name="Vandepol N."/>
            <person name="Liber J."/>
            <person name="Desiro A."/>
            <person name="Na H."/>
            <person name="Kennedy M."/>
            <person name="Barry K."/>
            <person name="Grigoriev I.V."/>
            <person name="Miller A.N."/>
            <person name="O'Donnell K."/>
            <person name="Stajich J.E."/>
            <person name="Bonito G."/>
        </authorList>
    </citation>
    <scope>NUCLEOTIDE SEQUENCE</scope>
    <source>
        <strain evidence="2">KOD948</strain>
    </source>
</reference>